<name>A0ABR1EQV2_NECAM</name>
<reference evidence="1 2" key="1">
    <citation type="submission" date="2023-08" db="EMBL/GenBank/DDBJ databases">
        <title>A Necator americanus chromosomal reference genome.</title>
        <authorList>
            <person name="Ilik V."/>
            <person name="Petrzelkova K.J."/>
            <person name="Pardy F."/>
            <person name="Fuh T."/>
            <person name="Niatou-Singa F.S."/>
            <person name="Gouil Q."/>
            <person name="Baker L."/>
            <person name="Ritchie M.E."/>
            <person name="Jex A.R."/>
            <person name="Gazzola D."/>
            <person name="Li H."/>
            <person name="Toshio Fujiwara R."/>
            <person name="Zhan B."/>
            <person name="Aroian R.V."/>
            <person name="Pafco B."/>
            <person name="Schwarz E.M."/>
        </authorList>
    </citation>
    <scope>NUCLEOTIDE SEQUENCE [LARGE SCALE GENOMIC DNA]</scope>
    <source>
        <strain evidence="1 2">Aroian</strain>
        <tissue evidence="1">Whole animal</tissue>
    </source>
</reference>
<evidence type="ECO:0000313" key="1">
    <source>
        <dbReference type="EMBL" id="KAK6764943.1"/>
    </source>
</evidence>
<organism evidence="1 2">
    <name type="scientific">Necator americanus</name>
    <name type="common">Human hookworm</name>
    <dbReference type="NCBI Taxonomy" id="51031"/>
    <lineage>
        <taxon>Eukaryota</taxon>
        <taxon>Metazoa</taxon>
        <taxon>Ecdysozoa</taxon>
        <taxon>Nematoda</taxon>
        <taxon>Chromadorea</taxon>
        <taxon>Rhabditida</taxon>
        <taxon>Rhabditina</taxon>
        <taxon>Rhabditomorpha</taxon>
        <taxon>Strongyloidea</taxon>
        <taxon>Ancylostomatidae</taxon>
        <taxon>Bunostominae</taxon>
        <taxon>Necator</taxon>
    </lineage>
</organism>
<sequence>METAEDIGKDSFYDELNVMMSKIPSQRNRRKCQDWTRRAIRCAKKKWYYPAESTLDKGGCLVDLCEYTCLIIVSTFKRNHRAAQLTWQG</sequence>
<comment type="caution">
    <text evidence="1">The sequence shown here is derived from an EMBL/GenBank/DDBJ whole genome shotgun (WGS) entry which is preliminary data.</text>
</comment>
<evidence type="ECO:0000313" key="2">
    <source>
        <dbReference type="Proteomes" id="UP001303046"/>
    </source>
</evidence>
<dbReference type="EMBL" id="JAVFWL010000006">
    <property type="protein sequence ID" value="KAK6764943.1"/>
    <property type="molecule type" value="Genomic_DNA"/>
</dbReference>
<protein>
    <submittedName>
        <fullName evidence="1">Uncharacterized protein</fullName>
    </submittedName>
</protein>
<accession>A0ABR1EQV2</accession>
<keyword evidence="2" id="KW-1185">Reference proteome</keyword>
<proteinExistence type="predicted"/>
<gene>
    <name evidence="1" type="primary">Necator_chrX.g25203</name>
    <name evidence="1" type="ORF">RB195_025037</name>
</gene>
<dbReference type="Proteomes" id="UP001303046">
    <property type="component" value="Unassembled WGS sequence"/>
</dbReference>